<dbReference type="SMART" id="SM00387">
    <property type="entry name" value="HATPase_c"/>
    <property type="match status" value="1"/>
</dbReference>
<dbReference type="InterPro" id="IPR000014">
    <property type="entry name" value="PAS"/>
</dbReference>
<dbReference type="PROSITE" id="PS50112">
    <property type="entry name" value="PAS"/>
    <property type="match status" value="1"/>
</dbReference>
<dbReference type="GO" id="GO:0000155">
    <property type="term" value="F:phosphorelay sensor kinase activity"/>
    <property type="evidence" value="ECO:0007669"/>
    <property type="project" value="InterPro"/>
</dbReference>
<dbReference type="Pfam" id="PF00072">
    <property type="entry name" value="Response_reg"/>
    <property type="match status" value="1"/>
</dbReference>
<keyword evidence="5" id="KW-0808">Transferase</keyword>
<keyword evidence="11" id="KW-0175">Coiled coil</keyword>
<evidence type="ECO:0000256" key="2">
    <source>
        <dbReference type="ARBA" id="ARBA00004236"/>
    </source>
</evidence>
<evidence type="ECO:0000256" key="8">
    <source>
        <dbReference type="ARBA" id="ARBA00022840"/>
    </source>
</evidence>
<evidence type="ECO:0000256" key="11">
    <source>
        <dbReference type="SAM" id="Coils"/>
    </source>
</evidence>
<evidence type="ECO:0000256" key="1">
    <source>
        <dbReference type="ARBA" id="ARBA00000085"/>
    </source>
</evidence>
<dbReference type="SMART" id="SM00448">
    <property type="entry name" value="REC"/>
    <property type="match status" value="1"/>
</dbReference>
<dbReference type="InterPro" id="IPR001789">
    <property type="entry name" value="Sig_transdc_resp-reg_receiver"/>
</dbReference>
<organism evidence="16 17">
    <name type="scientific">Actinoplanes derwentensis</name>
    <dbReference type="NCBI Taxonomy" id="113562"/>
    <lineage>
        <taxon>Bacteria</taxon>
        <taxon>Bacillati</taxon>
        <taxon>Actinomycetota</taxon>
        <taxon>Actinomycetes</taxon>
        <taxon>Micromonosporales</taxon>
        <taxon>Micromonosporaceae</taxon>
        <taxon>Actinoplanes</taxon>
    </lineage>
</organism>
<evidence type="ECO:0000256" key="10">
    <source>
        <dbReference type="PROSITE-ProRule" id="PRU00169"/>
    </source>
</evidence>
<feature type="domain" description="Histidine kinase" evidence="12">
    <location>
        <begin position="175"/>
        <end position="409"/>
    </location>
</feature>
<keyword evidence="8" id="KW-0067">ATP-binding</keyword>
<feature type="domain" description="PAC" evidence="15">
    <location>
        <begin position="96"/>
        <end position="146"/>
    </location>
</feature>
<dbReference type="InterPro" id="IPR036097">
    <property type="entry name" value="HisK_dim/P_sf"/>
</dbReference>
<dbReference type="InterPro" id="IPR036890">
    <property type="entry name" value="HATPase_C_sf"/>
</dbReference>
<comment type="subcellular location">
    <subcellularLocation>
        <location evidence="2">Cell membrane</location>
    </subcellularLocation>
</comment>
<dbReference type="CDD" id="cd00130">
    <property type="entry name" value="PAS"/>
    <property type="match status" value="1"/>
</dbReference>
<evidence type="ECO:0000256" key="4">
    <source>
        <dbReference type="ARBA" id="ARBA00022553"/>
    </source>
</evidence>
<keyword evidence="6" id="KW-0547">Nucleotide-binding</keyword>
<feature type="domain" description="PAS" evidence="14">
    <location>
        <begin position="19"/>
        <end position="73"/>
    </location>
</feature>
<dbReference type="PRINTS" id="PR00344">
    <property type="entry name" value="BCTRLSENSOR"/>
</dbReference>
<dbReference type="PROSITE" id="PS50110">
    <property type="entry name" value="RESPONSE_REGULATORY"/>
    <property type="match status" value="1"/>
</dbReference>
<dbReference type="OrthoDB" id="9764154at2"/>
<proteinExistence type="predicted"/>
<dbReference type="Gene3D" id="1.10.287.130">
    <property type="match status" value="1"/>
</dbReference>
<dbReference type="InterPro" id="IPR004358">
    <property type="entry name" value="Sig_transdc_His_kin-like_C"/>
</dbReference>
<dbReference type="EMBL" id="LT629758">
    <property type="protein sequence ID" value="SDS36394.1"/>
    <property type="molecule type" value="Genomic_DNA"/>
</dbReference>
<evidence type="ECO:0000256" key="6">
    <source>
        <dbReference type="ARBA" id="ARBA00022741"/>
    </source>
</evidence>
<dbReference type="PANTHER" id="PTHR43065:SF42">
    <property type="entry name" value="TWO-COMPONENT SENSOR PPRA"/>
    <property type="match status" value="1"/>
</dbReference>
<evidence type="ECO:0000256" key="5">
    <source>
        <dbReference type="ARBA" id="ARBA00022679"/>
    </source>
</evidence>
<dbReference type="GO" id="GO:0005524">
    <property type="term" value="F:ATP binding"/>
    <property type="evidence" value="ECO:0007669"/>
    <property type="project" value="UniProtKB-KW"/>
</dbReference>
<dbReference type="InterPro" id="IPR005467">
    <property type="entry name" value="His_kinase_dom"/>
</dbReference>
<keyword evidence="4 10" id="KW-0597">Phosphoprotein</keyword>
<comment type="catalytic activity">
    <reaction evidence="1">
        <text>ATP + protein L-histidine = ADP + protein N-phospho-L-histidine.</text>
        <dbReference type="EC" id="2.7.13.3"/>
    </reaction>
</comment>
<dbReference type="CDD" id="cd00082">
    <property type="entry name" value="HisKA"/>
    <property type="match status" value="1"/>
</dbReference>
<evidence type="ECO:0000313" key="16">
    <source>
        <dbReference type="EMBL" id="SDS36394.1"/>
    </source>
</evidence>
<dbReference type="STRING" id="113562.SAMN04489716_0620"/>
<dbReference type="GO" id="GO:0006355">
    <property type="term" value="P:regulation of DNA-templated transcription"/>
    <property type="evidence" value="ECO:0007669"/>
    <property type="project" value="InterPro"/>
</dbReference>
<dbReference type="Pfam" id="PF00989">
    <property type="entry name" value="PAS"/>
    <property type="match status" value="1"/>
</dbReference>
<evidence type="ECO:0000256" key="3">
    <source>
        <dbReference type="ARBA" id="ARBA00012438"/>
    </source>
</evidence>
<dbReference type="Proteomes" id="UP000198688">
    <property type="component" value="Chromosome I"/>
</dbReference>
<dbReference type="SMART" id="SM00388">
    <property type="entry name" value="HisKA"/>
    <property type="match status" value="1"/>
</dbReference>
<feature type="domain" description="Response regulatory" evidence="13">
    <location>
        <begin position="431"/>
        <end position="548"/>
    </location>
</feature>
<dbReference type="InterPro" id="IPR000700">
    <property type="entry name" value="PAS-assoc_C"/>
</dbReference>
<feature type="coiled-coil region" evidence="11">
    <location>
        <begin position="137"/>
        <end position="166"/>
    </location>
</feature>
<sequence length="552" mass="59218">MWCKPSGGGRLAVRRGVIPASVFEQLLDAAPDAMLGSDAAGRIVFVNAQAERLFGYRREELIGSLIECLVPDDIRGGHRGLRKRYTGHPVHRAMGDGQPLRARRKDGTVFPAEISLSGLQTDAGLFVSAAVRDISDRLEAEAERARLRQEADRARLQDQLQRTQRIESLGQLAGGVAHDFNNLLAVISNYAAFIGENANERLPAGCDCGEAWAEVHRDTEQILRASRRGGDLTRQMLAFARKEVTRPQVVHLDTVVQSVEEMLRRLIGEHITLRVVHDGGCGPVQADPSHLEQVLMNLAVNGRDAMPSGGVLTIETGAVAVGAECEVQGPPIEPGEYVRLSVSDTGTGMPPDIIDRIFEPFFTTKPTGQGTGLGLAMVYGIITGAGGGVRIESLEGAGTTITVLLPVTDRRPTEVGTRATPTEAPRGAGETVLLVEDEPSLRLVCERMLVTSGYLVLAPADVTAAIRIAEDHPGQIHLLLTDVVMPTMLGTALAEKVTGCRPLTRVLYMSGYAAGVLSSTHGVLDPDIALIEKPFTRAELLNAVRAALTARF</sequence>
<keyword evidence="9" id="KW-0902">Two-component regulatory system</keyword>
<dbReference type="NCBIfam" id="TIGR00229">
    <property type="entry name" value="sensory_box"/>
    <property type="match status" value="1"/>
</dbReference>
<protein>
    <recommendedName>
        <fullName evidence="3">histidine kinase</fullName>
        <ecNumber evidence="3">2.7.13.3</ecNumber>
    </recommendedName>
</protein>
<dbReference type="EC" id="2.7.13.3" evidence="3"/>
<keyword evidence="17" id="KW-1185">Reference proteome</keyword>
<dbReference type="SUPFAM" id="SSF55785">
    <property type="entry name" value="PYP-like sensor domain (PAS domain)"/>
    <property type="match status" value="1"/>
</dbReference>
<dbReference type="InterPro" id="IPR003594">
    <property type="entry name" value="HATPase_dom"/>
</dbReference>
<dbReference type="Gene3D" id="3.30.565.10">
    <property type="entry name" value="Histidine kinase-like ATPase, C-terminal domain"/>
    <property type="match status" value="1"/>
</dbReference>
<dbReference type="Gene3D" id="3.40.50.2300">
    <property type="match status" value="1"/>
</dbReference>
<dbReference type="AlphaFoldDB" id="A0A1H1RKZ8"/>
<dbReference type="PROSITE" id="PS50109">
    <property type="entry name" value="HIS_KIN"/>
    <property type="match status" value="1"/>
</dbReference>
<feature type="modified residue" description="4-aspartylphosphate" evidence="10">
    <location>
        <position position="482"/>
    </location>
</feature>
<dbReference type="Gene3D" id="3.30.450.20">
    <property type="entry name" value="PAS domain"/>
    <property type="match status" value="1"/>
</dbReference>
<keyword evidence="7 16" id="KW-0418">Kinase</keyword>
<evidence type="ECO:0000259" key="14">
    <source>
        <dbReference type="PROSITE" id="PS50112"/>
    </source>
</evidence>
<dbReference type="InterPro" id="IPR003661">
    <property type="entry name" value="HisK_dim/P_dom"/>
</dbReference>
<evidence type="ECO:0000256" key="9">
    <source>
        <dbReference type="ARBA" id="ARBA00023012"/>
    </source>
</evidence>
<dbReference type="SUPFAM" id="SSF55874">
    <property type="entry name" value="ATPase domain of HSP90 chaperone/DNA topoisomerase II/histidine kinase"/>
    <property type="match status" value="1"/>
</dbReference>
<dbReference type="SMART" id="SM00091">
    <property type="entry name" value="PAS"/>
    <property type="match status" value="1"/>
</dbReference>
<evidence type="ECO:0000256" key="7">
    <source>
        <dbReference type="ARBA" id="ARBA00022777"/>
    </source>
</evidence>
<dbReference type="SUPFAM" id="SSF47384">
    <property type="entry name" value="Homodimeric domain of signal transducing histidine kinase"/>
    <property type="match status" value="1"/>
</dbReference>
<dbReference type="PROSITE" id="PS50113">
    <property type="entry name" value="PAC"/>
    <property type="match status" value="1"/>
</dbReference>
<dbReference type="GO" id="GO:0005886">
    <property type="term" value="C:plasma membrane"/>
    <property type="evidence" value="ECO:0007669"/>
    <property type="project" value="UniProtKB-SubCell"/>
</dbReference>
<evidence type="ECO:0000259" key="15">
    <source>
        <dbReference type="PROSITE" id="PS50113"/>
    </source>
</evidence>
<dbReference type="PANTHER" id="PTHR43065">
    <property type="entry name" value="SENSOR HISTIDINE KINASE"/>
    <property type="match status" value="1"/>
</dbReference>
<name>A0A1H1RKZ8_9ACTN</name>
<gene>
    <name evidence="16" type="ORF">SAMN04489716_0620</name>
</gene>
<dbReference type="InterPro" id="IPR035965">
    <property type="entry name" value="PAS-like_dom_sf"/>
</dbReference>
<dbReference type="Pfam" id="PF02518">
    <property type="entry name" value="HATPase_c"/>
    <property type="match status" value="1"/>
</dbReference>
<dbReference type="InterPro" id="IPR011006">
    <property type="entry name" value="CheY-like_superfamily"/>
</dbReference>
<dbReference type="SUPFAM" id="SSF52172">
    <property type="entry name" value="CheY-like"/>
    <property type="match status" value="1"/>
</dbReference>
<evidence type="ECO:0000259" key="12">
    <source>
        <dbReference type="PROSITE" id="PS50109"/>
    </source>
</evidence>
<accession>A0A1H1RKZ8</accession>
<dbReference type="InterPro" id="IPR013767">
    <property type="entry name" value="PAS_fold"/>
</dbReference>
<evidence type="ECO:0000259" key="13">
    <source>
        <dbReference type="PROSITE" id="PS50110"/>
    </source>
</evidence>
<evidence type="ECO:0000313" key="17">
    <source>
        <dbReference type="Proteomes" id="UP000198688"/>
    </source>
</evidence>
<reference evidence="16 17" key="1">
    <citation type="submission" date="2016-10" db="EMBL/GenBank/DDBJ databases">
        <authorList>
            <person name="de Groot N.N."/>
        </authorList>
    </citation>
    <scope>NUCLEOTIDE SEQUENCE [LARGE SCALE GENOMIC DNA]</scope>
    <source>
        <strain evidence="16 17">DSM 43941</strain>
    </source>
</reference>